<dbReference type="InterPro" id="IPR052940">
    <property type="entry name" value="Carb_Esterase_6"/>
</dbReference>
<keyword evidence="1" id="KW-0378">Hydrolase</keyword>
<dbReference type="PANTHER" id="PTHR31988">
    <property type="entry name" value="ESTERASE, PUTATIVE (DUF303)-RELATED"/>
    <property type="match status" value="1"/>
</dbReference>
<dbReference type="InterPro" id="IPR005181">
    <property type="entry name" value="SASA"/>
</dbReference>
<name>A0A0C1L7M7_9BACT</name>
<organism evidence="3 4">
    <name type="scientific">Flavihumibacter solisilvae</name>
    <dbReference type="NCBI Taxonomy" id="1349421"/>
    <lineage>
        <taxon>Bacteria</taxon>
        <taxon>Pseudomonadati</taxon>
        <taxon>Bacteroidota</taxon>
        <taxon>Chitinophagia</taxon>
        <taxon>Chitinophagales</taxon>
        <taxon>Chitinophagaceae</taxon>
        <taxon>Flavihumibacter</taxon>
    </lineage>
</organism>
<proteinExistence type="predicted"/>
<gene>
    <name evidence="3" type="ORF">OI18_04440</name>
</gene>
<accession>A0A0C1L7M7</accession>
<evidence type="ECO:0000313" key="3">
    <source>
        <dbReference type="EMBL" id="KIC95526.1"/>
    </source>
</evidence>
<dbReference type="AlphaFoldDB" id="A0A0C1L7M7"/>
<dbReference type="STRING" id="1349421.OI18_04440"/>
<sequence length="266" mass="29198">MICSCILIHAHAQPVVYLVAGQSNAQGMGDAALSTKAPTNAWQYSFAKDSLLPLADPCGFDELSFKPSASGSAWPSFAAEYSGKSGRSILIVQAARGGSSCTKASELGSYGTWAESGVLFSNSILKTKAALKKTSGSLAGIIWLQGERDANAINDKKQTANQYKTGLKNLIERFQLELGDIPFYIVLTGYYRDHPKEGFDAVRKVQEEVAKEMRNVFVVYKNTHRFLTKKLLQEKDGIHYTQPALNELGTAIARRIITIEKRKIEE</sequence>
<evidence type="ECO:0000259" key="2">
    <source>
        <dbReference type="Pfam" id="PF03629"/>
    </source>
</evidence>
<dbReference type="Pfam" id="PF03629">
    <property type="entry name" value="SASA"/>
    <property type="match status" value="1"/>
</dbReference>
<protein>
    <recommendedName>
        <fullName evidence="2">Sialate O-acetylesterase domain-containing protein</fullName>
    </recommendedName>
</protein>
<dbReference type="InterPro" id="IPR036514">
    <property type="entry name" value="SGNH_hydro_sf"/>
</dbReference>
<dbReference type="EMBL" id="JSVC01000005">
    <property type="protein sequence ID" value="KIC95526.1"/>
    <property type="molecule type" value="Genomic_DNA"/>
</dbReference>
<comment type="caution">
    <text evidence="3">The sequence shown here is derived from an EMBL/GenBank/DDBJ whole genome shotgun (WGS) entry which is preliminary data.</text>
</comment>
<dbReference type="SUPFAM" id="SSF52266">
    <property type="entry name" value="SGNH hydrolase"/>
    <property type="match status" value="1"/>
</dbReference>
<dbReference type="Gene3D" id="3.40.50.1110">
    <property type="entry name" value="SGNH hydrolase"/>
    <property type="match status" value="1"/>
</dbReference>
<dbReference type="GO" id="GO:0016788">
    <property type="term" value="F:hydrolase activity, acting on ester bonds"/>
    <property type="evidence" value="ECO:0007669"/>
    <property type="project" value="UniProtKB-ARBA"/>
</dbReference>
<evidence type="ECO:0000256" key="1">
    <source>
        <dbReference type="ARBA" id="ARBA00022801"/>
    </source>
</evidence>
<dbReference type="Proteomes" id="UP000031408">
    <property type="component" value="Unassembled WGS sequence"/>
</dbReference>
<reference evidence="3 4" key="1">
    <citation type="submission" date="2014-11" db="EMBL/GenBank/DDBJ databases">
        <title>Genome sequence of Flavihumibacter solisilvae 3-3.</title>
        <authorList>
            <person name="Zhou G."/>
            <person name="Li M."/>
            <person name="Wang G."/>
        </authorList>
    </citation>
    <scope>NUCLEOTIDE SEQUENCE [LARGE SCALE GENOMIC DNA]</scope>
    <source>
        <strain evidence="3 4">3-3</strain>
    </source>
</reference>
<keyword evidence="4" id="KW-1185">Reference proteome</keyword>
<dbReference type="PANTHER" id="PTHR31988:SF19">
    <property type="entry name" value="9-O-ACETYL-N-ACETYLNEURAMINIC ACID DEACETYLASE-RELATED"/>
    <property type="match status" value="1"/>
</dbReference>
<evidence type="ECO:0000313" key="4">
    <source>
        <dbReference type="Proteomes" id="UP000031408"/>
    </source>
</evidence>
<feature type="domain" description="Sialate O-acetylesterase" evidence="2">
    <location>
        <begin position="16"/>
        <end position="257"/>
    </location>
</feature>